<feature type="compositionally biased region" description="Low complexity" evidence="2">
    <location>
        <begin position="166"/>
        <end position="182"/>
    </location>
</feature>
<feature type="region of interest" description="Disordered" evidence="2">
    <location>
        <begin position="203"/>
        <end position="229"/>
    </location>
</feature>
<feature type="region of interest" description="Disordered" evidence="2">
    <location>
        <begin position="162"/>
        <end position="182"/>
    </location>
</feature>
<dbReference type="SUPFAM" id="SSF52540">
    <property type="entry name" value="P-loop containing nucleoside triphosphate hydrolases"/>
    <property type="match status" value="1"/>
</dbReference>
<feature type="region of interest" description="Disordered" evidence="2">
    <location>
        <begin position="317"/>
        <end position="347"/>
    </location>
</feature>
<protein>
    <submittedName>
        <fullName evidence="3">Uncharacterized protein</fullName>
    </submittedName>
</protein>
<feature type="coiled-coil region" evidence="1">
    <location>
        <begin position="104"/>
        <end position="131"/>
    </location>
</feature>
<feature type="coiled-coil region" evidence="1">
    <location>
        <begin position="587"/>
        <end position="631"/>
    </location>
</feature>
<feature type="compositionally biased region" description="Basic and acidic residues" evidence="2">
    <location>
        <begin position="203"/>
        <end position="216"/>
    </location>
</feature>
<feature type="coiled-coil region" evidence="1">
    <location>
        <begin position="441"/>
        <end position="468"/>
    </location>
</feature>
<reference evidence="3" key="1">
    <citation type="submission" date="2023-01" db="EMBL/GenBank/DDBJ databases">
        <title>The diversity of Class Acidimicrobiia in South China Sea sediment environments and the proposal of Iamia marina sp. nov., a novel species of the genus Iamia.</title>
        <authorList>
            <person name="He Y."/>
            <person name="Tian X."/>
        </authorList>
    </citation>
    <scope>NUCLEOTIDE SEQUENCE</scope>
    <source>
        <strain evidence="3">DSM 19957</strain>
    </source>
</reference>
<keyword evidence="4" id="KW-1185">Reference proteome</keyword>
<dbReference type="InterPro" id="IPR027417">
    <property type="entry name" value="P-loop_NTPase"/>
</dbReference>
<evidence type="ECO:0000313" key="4">
    <source>
        <dbReference type="Proteomes" id="UP001216390"/>
    </source>
</evidence>
<accession>A0AAE9Y6J2</accession>
<dbReference type="RefSeq" id="WP_272734793.1">
    <property type="nucleotide sequence ID" value="NZ_CP116942.1"/>
</dbReference>
<dbReference type="Gene3D" id="3.40.50.300">
    <property type="entry name" value="P-loop containing nucleotide triphosphate hydrolases"/>
    <property type="match status" value="1"/>
</dbReference>
<evidence type="ECO:0000313" key="3">
    <source>
        <dbReference type="EMBL" id="WCO65268.1"/>
    </source>
</evidence>
<keyword evidence="1" id="KW-0175">Coiled coil</keyword>
<evidence type="ECO:0000256" key="2">
    <source>
        <dbReference type="SAM" id="MobiDB-lite"/>
    </source>
</evidence>
<sequence>MQILRLSGSSPRPWAAVLHPRLTVVHGVPPEVAAPLRAAIDALVRARISGPELAAAGLGGEVLVDGTTLPLEDIAERAPGLVPSTPRTHADLIGPTRALGAARARALEAEADAAAAALAEAEADLARAREAWAAAHTARTTRVAEGWRARAEAASALRGARRRAADAASAPAPDAGPRAVDTSALRAAAEERLEAARAAHDAAVAARDEAEERLEAARAAGPATEPAAGLRDELATVESELAHAPDPTAATPEERRAATERRARITHDIEQISLAPTDRVAGALSDAEVSSGIAAVEAAQVAVEWERVRDLVADEEAAPRPPAASMFSRSPADGAATGPAEAADRVRRARDRVEVARRDLAQASSSTGLDPTDVEALEAAHAEVLAAWEGSERRIGVGKARRRLEDAQLAEREILGRLGFASYTEFMMSGRAAGLPSTLDVDNARRGLAEAEAQLAAAEAEAEVASTAVAAPSWDADAARGRMAATLDALRARAAELLGEEPREDVAAHLRDRIATDPISDLRLALDEAGLPLGEVLSRDEVLARARAWLAQQEGAASRRAALAAERVEVEDHLARLDAADGARAARAALVRRRDALRAEVEQASAVAGAVAAAEERVAHDRDEVARAAAERDAAEQAWAAVVAATTDATARPGTPPAVDVDLTDLEAEARDAQTALDVAVSHLLPDRAEGDVDAVLGRAEARVALARADLAGLEDVRSQRAAAGTGDDEEVDVDVLVWQVLARLASQRDAAAPGGPGPTPLVLDEPFGPLDGDGVVRVCEALVGPSAAVQVVLVTERPEVARWLDGVDADAAAPVDAHLLDAGAPT</sequence>
<dbReference type="Proteomes" id="UP001216390">
    <property type="component" value="Chromosome"/>
</dbReference>
<dbReference type="EMBL" id="CP116942">
    <property type="protein sequence ID" value="WCO65268.1"/>
    <property type="molecule type" value="Genomic_DNA"/>
</dbReference>
<feature type="compositionally biased region" description="Low complexity" evidence="2">
    <location>
        <begin position="217"/>
        <end position="229"/>
    </location>
</feature>
<name>A0AAE9Y6J2_9ACTN</name>
<dbReference type="KEGG" id="ima:PO878_12235"/>
<proteinExistence type="predicted"/>
<feature type="compositionally biased region" description="Low complexity" evidence="2">
    <location>
        <begin position="331"/>
        <end position="341"/>
    </location>
</feature>
<organism evidence="3 4">
    <name type="scientific">Iamia majanohamensis</name>
    <dbReference type="NCBI Taxonomy" id="467976"/>
    <lineage>
        <taxon>Bacteria</taxon>
        <taxon>Bacillati</taxon>
        <taxon>Actinomycetota</taxon>
        <taxon>Acidimicrobiia</taxon>
        <taxon>Acidimicrobiales</taxon>
        <taxon>Iamiaceae</taxon>
        <taxon>Iamia</taxon>
    </lineage>
</organism>
<gene>
    <name evidence="3" type="ORF">PO878_12235</name>
</gene>
<dbReference type="AlphaFoldDB" id="A0AAE9Y6J2"/>
<evidence type="ECO:0000256" key="1">
    <source>
        <dbReference type="SAM" id="Coils"/>
    </source>
</evidence>